<evidence type="ECO:0000313" key="4">
    <source>
        <dbReference type="Proteomes" id="UP000215902"/>
    </source>
</evidence>
<keyword evidence="4" id="KW-1185">Reference proteome</keyword>
<proteinExistence type="predicted"/>
<reference evidence="3 4" key="1">
    <citation type="submission" date="2017-06" db="EMBL/GenBank/DDBJ databases">
        <title>A platform for efficient transgenesis in Macrostomum lignano, a flatworm model organism for stem cell research.</title>
        <authorList>
            <person name="Berezikov E."/>
        </authorList>
    </citation>
    <scope>NUCLEOTIDE SEQUENCE [LARGE SCALE GENOMIC DNA]</scope>
    <source>
        <strain evidence="3">DV1</strain>
        <tissue evidence="3">Whole organism</tissue>
    </source>
</reference>
<keyword evidence="2" id="KW-0472">Membrane</keyword>
<name>A0A267DKN2_9PLAT</name>
<keyword evidence="2" id="KW-0812">Transmembrane</keyword>
<sequence>MGSAESKPAFSYASSDCSSSSSDAAAAAAAAAAVSSDSAEDLGPYLSSLSLSGIRLHQVDSRNYLGRLQDAEKFSQPNGATQVMRSLLLRLLLWRRERENASNAWRTRLIEQQEQRILKAQKRHLQIPSATAPTVASPAATPSNTSGSDGFGESSATSKAASISEEAVSKDLTTLLRRGFDPAAYNKRQQLARFSQPEKFGLNPRRSETAGCKFFYCIIIIIISQLFHIAIRLAKLDQLSY</sequence>
<feature type="compositionally biased region" description="Low complexity" evidence="1">
    <location>
        <begin position="9"/>
        <end position="20"/>
    </location>
</feature>
<comment type="caution">
    <text evidence="3">The sequence shown here is derived from an EMBL/GenBank/DDBJ whole genome shotgun (WGS) entry which is preliminary data.</text>
</comment>
<dbReference type="AlphaFoldDB" id="A0A267DKN2"/>
<gene>
    <name evidence="3" type="ORF">BOX15_Mlig025277g2</name>
</gene>
<dbReference type="Proteomes" id="UP000215902">
    <property type="component" value="Unassembled WGS sequence"/>
</dbReference>
<feature type="region of interest" description="Disordered" evidence="1">
    <location>
        <begin position="1"/>
        <end position="20"/>
    </location>
</feature>
<feature type="compositionally biased region" description="Low complexity" evidence="1">
    <location>
        <begin position="129"/>
        <end position="146"/>
    </location>
</feature>
<protein>
    <submittedName>
        <fullName evidence="3">Uncharacterized protein</fullName>
    </submittedName>
</protein>
<evidence type="ECO:0000256" key="2">
    <source>
        <dbReference type="SAM" id="Phobius"/>
    </source>
</evidence>
<accession>A0A267DKN2</accession>
<organism evidence="3 4">
    <name type="scientific">Macrostomum lignano</name>
    <dbReference type="NCBI Taxonomy" id="282301"/>
    <lineage>
        <taxon>Eukaryota</taxon>
        <taxon>Metazoa</taxon>
        <taxon>Spiralia</taxon>
        <taxon>Lophotrochozoa</taxon>
        <taxon>Platyhelminthes</taxon>
        <taxon>Rhabditophora</taxon>
        <taxon>Macrostomorpha</taxon>
        <taxon>Macrostomida</taxon>
        <taxon>Macrostomidae</taxon>
        <taxon>Macrostomum</taxon>
    </lineage>
</organism>
<evidence type="ECO:0000256" key="1">
    <source>
        <dbReference type="SAM" id="MobiDB-lite"/>
    </source>
</evidence>
<keyword evidence="2" id="KW-1133">Transmembrane helix</keyword>
<dbReference type="EMBL" id="NIVC01003772">
    <property type="protein sequence ID" value="PAA49868.1"/>
    <property type="molecule type" value="Genomic_DNA"/>
</dbReference>
<feature type="region of interest" description="Disordered" evidence="1">
    <location>
        <begin position="129"/>
        <end position="156"/>
    </location>
</feature>
<feature type="transmembrane region" description="Helical" evidence="2">
    <location>
        <begin position="214"/>
        <end position="234"/>
    </location>
</feature>
<evidence type="ECO:0000313" key="3">
    <source>
        <dbReference type="EMBL" id="PAA49868.1"/>
    </source>
</evidence>